<accession>A0ACC3AUA0</accession>
<proteinExistence type="predicted"/>
<name>A0ACC3AUA0_9EURO</name>
<protein>
    <submittedName>
        <fullName evidence="1">Uncharacterized protein</fullName>
    </submittedName>
</protein>
<reference evidence="1 2" key="1">
    <citation type="journal article" date="2023" name="ACS Omega">
        <title>Identification of the Neoaspergillic Acid Biosynthesis Gene Cluster by Establishing an In Vitro CRISPR-Ribonucleoprotein Genetic System in Aspergillus melleus.</title>
        <authorList>
            <person name="Yuan B."/>
            <person name="Grau M.F."/>
            <person name="Murata R.M."/>
            <person name="Torok T."/>
            <person name="Venkateswaran K."/>
            <person name="Stajich J.E."/>
            <person name="Wang C.C.C."/>
        </authorList>
    </citation>
    <scope>NUCLEOTIDE SEQUENCE [LARGE SCALE GENOMIC DNA]</scope>
    <source>
        <strain evidence="1 2">IMV 1140</strain>
    </source>
</reference>
<comment type="caution">
    <text evidence="1">The sequence shown here is derived from an EMBL/GenBank/DDBJ whole genome shotgun (WGS) entry which is preliminary data.</text>
</comment>
<sequence length="507" mass="57130">MNPNTSLVPMDGAMSLQQYDGTSDSDGPLLPWDEVYQKLLLSPRHRPSFVDGPMVTSNLTSLLSASSYPVPESFYAQGQRVPDPYAQVPSYGSYQLDSQTRHTSVPREIPAPRRILSDPTPPPEPNEPPKKKLKRQRTETTTTEATARKRGRPRKNMEGQLGEDPEERRRMQIRLAQRAYRSRKEANISSLKSRIAQLESAVEKMSTTVISFSDELVQSGVLASHADLTGHLRETVQTCLDLAKETSEDHDLPELSPGSEKSQSSSGQSTGHPIPPELKSNPLSPALSELKDYVCSPHTNSETSSPSENIVMSHMELSAFMERLHMACLYQAYLVLANPAVSMDRLRRPFRLLLTVMDRTRMVSFFQAALHAKVGQSRLDEWREVPFFFLGGAGSHYPRSSPKKSALELYPLRYNRWETVQDPLSRVPPEFQQELDGEWFDIQDLEGFLREKNVQLFVSQPESKPSPLSINVTRFIPALINKALCLGRTPGFRRRDVEKALRAAMWA</sequence>
<evidence type="ECO:0000313" key="2">
    <source>
        <dbReference type="Proteomes" id="UP001177260"/>
    </source>
</evidence>
<organism evidence="1 2">
    <name type="scientific">Aspergillus melleus</name>
    <dbReference type="NCBI Taxonomy" id="138277"/>
    <lineage>
        <taxon>Eukaryota</taxon>
        <taxon>Fungi</taxon>
        <taxon>Dikarya</taxon>
        <taxon>Ascomycota</taxon>
        <taxon>Pezizomycotina</taxon>
        <taxon>Eurotiomycetes</taxon>
        <taxon>Eurotiomycetidae</taxon>
        <taxon>Eurotiales</taxon>
        <taxon>Aspergillaceae</taxon>
        <taxon>Aspergillus</taxon>
        <taxon>Aspergillus subgen. Circumdati</taxon>
    </lineage>
</organism>
<dbReference type="EMBL" id="JAOPJF010000068">
    <property type="protein sequence ID" value="KAK1141160.1"/>
    <property type="molecule type" value="Genomic_DNA"/>
</dbReference>
<dbReference type="Proteomes" id="UP001177260">
    <property type="component" value="Unassembled WGS sequence"/>
</dbReference>
<gene>
    <name evidence="1" type="ORF">N8T08_009327</name>
</gene>
<evidence type="ECO:0000313" key="1">
    <source>
        <dbReference type="EMBL" id="KAK1141160.1"/>
    </source>
</evidence>
<keyword evidence="2" id="KW-1185">Reference proteome</keyword>